<evidence type="ECO:0000313" key="7">
    <source>
        <dbReference type="EMBL" id="MDN3920659.1"/>
    </source>
</evidence>
<evidence type="ECO:0000256" key="1">
    <source>
        <dbReference type="ARBA" id="ARBA00004651"/>
    </source>
</evidence>
<dbReference type="PANTHER" id="PTHR30213">
    <property type="entry name" value="INNER MEMBRANE PROTEIN YHJD"/>
    <property type="match status" value="1"/>
</dbReference>
<keyword evidence="2" id="KW-1003">Cell membrane</keyword>
<organism evidence="7 8">
    <name type="scientific">Roseateles violae</name>
    <dbReference type="NCBI Taxonomy" id="3058042"/>
    <lineage>
        <taxon>Bacteria</taxon>
        <taxon>Pseudomonadati</taxon>
        <taxon>Pseudomonadota</taxon>
        <taxon>Betaproteobacteria</taxon>
        <taxon>Burkholderiales</taxon>
        <taxon>Sphaerotilaceae</taxon>
        <taxon>Roseateles</taxon>
    </lineage>
</organism>
<feature type="transmembrane region" description="Helical" evidence="6">
    <location>
        <begin position="143"/>
        <end position="162"/>
    </location>
</feature>
<protein>
    <submittedName>
        <fullName evidence="7">YihY/virulence factor BrkB family protein</fullName>
    </submittedName>
</protein>
<keyword evidence="5 6" id="KW-0472">Membrane</keyword>
<gene>
    <name evidence="7" type="ORF">QWJ38_10245</name>
</gene>
<dbReference type="NCBIfam" id="TIGR00765">
    <property type="entry name" value="yihY_not_rbn"/>
    <property type="match status" value="1"/>
</dbReference>
<dbReference type="EMBL" id="JAUHHC010000002">
    <property type="protein sequence ID" value="MDN3920659.1"/>
    <property type="molecule type" value="Genomic_DNA"/>
</dbReference>
<name>A0ABT8DUS4_9BURK</name>
<dbReference type="PANTHER" id="PTHR30213:SF1">
    <property type="entry name" value="INNER MEMBRANE PROTEIN YHJD"/>
    <property type="match status" value="1"/>
</dbReference>
<comment type="subcellular location">
    <subcellularLocation>
        <location evidence="1">Cell membrane</location>
        <topology evidence="1">Multi-pass membrane protein</topology>
    </subcellularLocation>
</comment>
<keyword evidence="4 6" id="KW-1133">Transmembrane helix</keyword>
<feature type="transmembrane region" description="Helical" evidence="6">
    <location>
        <begin position="36"/>
        <end position="57"/>
    </location>
</feature>
<keyword evidence="8" id="KW-1185">Reference proteome</keyword>
<evidence type="ECO:0000313" key="8">
    <source>
        <dbReference type="Proteomes" id="UP001228044"/>
    </source>
</evidence>
<accession>A0ABT8DUS4</accession>
<evidence type="ECO:0000256" key="4">
    <source>
        <dbReference type="ARBA" id="ARBA00022989"/>
    </source>
</evidence>
<comment type="caution">
    <text evidence="7">The sequence shown here is derived from an EMBL/GenBank/DDBJ whole genome shotgun (WGS) entry which is preliminary data.</text>
</comment>
<reference evidence="7 8" key="1">
    <citation type="submission" date="2023-06" db="EMBL/GenBank/DDBJ databases">
        <title>Pelomonas sp. PFR6 16S ribosomal RNA gene Genome sequencing and assembly.</title>
        <authorList>
            <person name="Woo H."/>
        </authorList>
    </citation>
    <scope>NUCLEOTIDE SEQUENCE [LARGE SCALE GENOMIC DNA]</scope>
    <source>
        <strain evidence="7 8">PFR6</strain>
    </source>
</reference>
<dbReference type="RefSeq" id="WP_290358945.1">
    <property type="nucleotide sequence ID" value="NZ_JAUHHC010000002.1"/>
</dbReference>
<feature type="transmembrane region" description="Helical" evidence="6">
    <location>
        <begin position="245"/>
        <end position="263"/>
    </location>
</feature>
<sequence>MRRPMAALRAAWSLARAAVSAWIDDRAPSMGAALAYYTLFSLAPLLLIVVSLAGMAFGAEAARGEVVGQLRGLMGEAGAQTVQGILESVNWPAGGALATLVGLALMLVGATTVFAELQDTLDIVWRAPPRVGGGLWALLRARLLSFGMILGVGFLLIVSLLFNATIAALQRWWEPWLRQWELWATGLNILSSFALLTLMFAMIYKLMPRVRIAWADVWVGAMVTALLFSLGANLIGYYISHSAVASGFGAAGSLVVLLVWVYYSAQIFLLGAEFSWVYAHTLGSLRGQEPAARTQTR</sequence>
<evidence type="ECO:0000256" key="5">
    <source>
        <dbReference type="ARBA" id="ARBA00023136"/>
    </source>
</evidence>
<evidence type="ECO:0000256" key="2">
    <source>
        <dbReference type="ARBA" id="ARBA00022475"/>
    </source>
</evidence>
<dbReference type="InterPro" id="IPR017039">
    <property type="entry name" value="Virul_fac_BrkB"/>
</dbReference>
<dbReference type="Pfam" id="PF03631">
    <property type="entry name" value="Virul_fac_BrkB"/>
    <property type="match status" value="1"/>
</dbReference>
<dbReference type="Proteomes" id="UP001228044">
    <property type="component" value="Unassembled WGS sequence"/>
</dbReference>
<feature type="transmembrane region" description="Helical" evidence="6">
    <location>
        <begin position="216"/>
        <end position="239"/>
    </location>
</feature>
<dbReference type="PIRSF" id="PIRSF035875">
    <property type="entry name" value="RNase_BN"/>
    <property type="match status" value="1"/>
</dbReference>
<feature type="transmembrane region" description="Helical" evidence="6">
    <location>
        <begin position="182"/>
        <end position="204"/>
    </location>
</feature>
<keyword evidence="3 6" id="KW-0812">Transmembrane</keyword>
<evidence type="ECO:0000256" key="6">
    <source>
        <dbReference type="SAM" id="Phobius"/>
    </source>
</evidence>
<evidence type="ECO:0000256" key="3">
    <source>
        <dbReference type="ARBA" id="ARBA00022692"/>
    </source>
</evidence>
<proteinExistence type="predicted"/>